<dbReference type="HOGENOM" id="CLU_2996572_0_0_1"/>
<reference evidence="1" key="2">
    <citation type="submission" date="2012-05" db="EMBL/GenBank/DDBJ databases">
        <title>The Genome Annotation of Fusarium oxysporum PHW808.</title>
        <authorList>
            <consortium name="The Broad Institute Genomics Platform"/>
            <person name="Ma L.-J."/>
            <person name="Corby-Kistler H."/>
            <person name="Broz K."/>
            <person name="Gale L.R."/>
            <person name="Jonkers W."/>
            <person name="O'Donnell K."/>
            <person name="Ploetz R."/>
            <person name="Steinberg C."/>
            <person name="Schwartz D.C."/>
            <person name="VanEtten H."/>
            <person name="Zhou S."/>
            <person name="Young S.K."/>
            <person name="Zeng Q."/>
            <person name="Gargeya S."/>
            <person name="Fitzgerald M."/>
            <person name="Abouelleil A."/>
            <person name="Alvarado L."/>
            <person name="Chapman S.B."/>
            <person name="Gainer-Dewar J."/>
            <person name="Goldberg J."/>
            <person name="Griggs A."/>
            <person name="Gujja S."/>
            <person name="Hansen M."/>
            <person name="Howarth C."/>
            <person name="Imamovic A."/>
            <person name="Ireland A."/>
            <person name="Larimer J."/>
            <person name="McCowan C."/>
            <person name="Murphy C."/>
            <person name="Pearson M."/>
            <person name="Poon T.W."/>
            <person name="Priest M."/>
            <person name="Roberts A."/>
            <person name="Saif S."/>
            <person name="Shea T."/>
            <person name="Sykes S."/>
            <person name="Wortman J."/>
            <person name="Nusbaum C."/>
            <person name="Birren B."/>
        </authorList>
    </citation>
    <scope>NUCLEOTIDE SEQUENCE</scope>
    <source>
        <strain evidence="1">54008</strain>
    </source>
</reference>
<dbReference type="Proteomes" id="UP000030676">
    <property type="component" value="Unassembled WGS sequence"/>
</dbReference>
<gene>
    <name evidence="1" type="ORF">FOPG_19031</name>
</gene>
<proteinExistence type="predicted"/>
<dbReference type="EMBL" id="JH659244">
    <property type="protein sequence ID" value="EXL64714.1"/>
    <property type="molecule type" value="Genomic_DNA"/>
</dbReference>
<evidence type="ECO:0000313" key="1">
    <source>
        <dbReference type="EMBL" id="EXL64714.1"/>
    </source>
</evidence>
<protein>
    <submittedName>
        <fullName evidence="1">Uncharacterized protein</fullName>
    </submittedName>
</protein>
<organism evidence="1">
    <name type="scientific">Fusarium oxysporum f. sp. conglutinans race 2 54008</name>
    <dbReference type="NCBI Taxonomy" id="1089457"/>
    <lineage>
        <taxon>Eukaryota</taxon>
        <taxon>Fungi</taxon>
        <taxon>Dikarya</taxon>
        <taxon>Ascomycota</taxon>
        <taxon>Pezizomycotina</taxon>
        <taxon>Sordariomycetes</taxon>
        <taxon>Hypocreomycetidae</taxon>
        <taxon>Hypocreales</taxon>
        <taxon>Nectriaceae</taxon>
        <taxon>Fusarium</taxon>
        <taxon>Fusarium oxysporum species complex</taxon>
    </lineage>
</organism>
<sequence>MVRLISRSQLRVKVLQSPAKCSRRLRGARLRRSIPALKKTLRLTNSLTIVLTPKTPP</sequence>
<accession>X0HU73</accession>
<dbReference type="AlphaFoldDB" id="X0HU73"/>
<name>X0HU73_FUSOX</name>
<reference evidence="1" key="1">
    <citation type="submission" date="2011-11" db="EMBL/GenBank/DDBJ databases">
        <title>The Genome Sequence of Fusarium oxysporum PHW808.</title>
        <authorList>
            <consortium name="The Broad Institute Genome Sequencing Platform"/>
            <person name="Ma L.-J."/>
            <person name="Gale L.R."/>
            <person name="Schwartz D.C."/>
            <person name="Zhou S."/>
            <person name="Corby-Kistler H."/>
            <person name="Young S.K."/>
            <person name="Zeng Q."/>
            <person name="Gargeya S."/>
            <person name="Fitzgerald M."/>
            <person name="Haas B."/>
            <person name="Abouelleil A."/>
            <person name="Alvarado L."/>
            <person name="Arachchi H.M."/>
            <person name="Berlin A."/>
            <person name="Brown A."/>
            <person name="Chapman S.B."/>
            <person name="Chen Z."/>
            <person name="Dunbar C."/>
            <person name="Freedman E."/>
            <person name="Gearin G."/>
            <person name="Goldberg J."/>
            <person name="Griggs A."/>
            <person name="Gujja S."/>
            <person name="Heiman D."/>
            <person name="Howarth C."/>
            <person name="Larson L."/>
            <person name="Lui A."/>
            <person name="MacDonald P.J.P."/>
            <person name="Montmayeur A."/>
            <person name="Murphy C."/>
            <person name="Neiman D."/>
            <person name="Pearson M."/>
            <person name="Priest M."/>
            <person name="Roberts A."/>
            <person name="Saif S."/>
            <person name="Shea T."/>
            <person name="Shenoy N."/>
            <person name="Sisk P."/>
            <person name="Stolte C."/>
            <person name="Sykes S."/>
            <person name="Wortman J."/>
            <person name="Nusbaum C."/>
            <person name="Birren B."/>
        </authorList>
    </citation>
    <scope>NUCLEOTIDE SEQUENCE [LARGE SCALE GENOMIC DNA]</scope>
    <source>
        <strain evidence="1">54008</strain>
    </source>
</reference>